<keyword evidence="4" id="KW-0175">Coiled coil</keyword>
<keyword evidence="1" id="KW-0863">Zinc-finger</keyword>
<dbReference type="SUPFAM" id="SSF54928">
    <property type="entry name" value="RNA-binding domain, RBD"/>
    <property type="match status" value="1"/>
</dbReference>
<feature type="coiled-coil region" evidence="4">
    <location>
        <begin position="1630"/>
        <end position="1668"/>
    </location>
</feature>
<dbReference type="GO" id="GO:0003723">
    <property type="term" value="F:RNA binding"/>
    <property type="evidence" value="ECO:0007669"/>
    <property type="project" value="UniProtKB-UniRule"/>
</dbReference>
<gene>
    <name evidence="9" type="ORF">PC117_g4913</name>
</gene>
<evidence type="ECO:0000259" key="8">
    <source>
        <dbReference type="PROSITE" id="PS50119"/>
    </source>
</evidence>
<feature type="domain" description="RRM" evidence="6">
    <location>
        <begin position="135"/>
        <end position="219"/>
    </location>
</feature>
<evidence type="ECO:0000256" key="5">
    <source>
        <dbReference type="SAM" id="MobiDB-lite"/>
    </source>
</evidence>
<feature type="region of interest" description="Disordered" evidence="5">
    <location>
        <begin position="437"/>
        <end position="471"/>
    </location>
</feature>
<dbReference type="GO" id="GO:0016567">
    <property type="term" value="P:protein ubiquitination"/>
    <property type="evidence" value="ECO:0007669"/>
    <property type="project" value="TreeGrafter"/>
</dbReference>
<evidence type="ECO:0000256" key="3">
    <source>
        <dbReference type="PROSITE-ProRule" id="PRU00723"/>
    </source>
</evidence>
<dbReference type="Gene3D" id="3.90.190.10">
    <property type="entry name" value="Protein tyrosine phosphatase superfamily"/>
    <property type="match status" value="1"/>
</dbReference>
<feature type="region of interest" description="Disordered" evidence="5">
    <location>
        <begin position="499"/>
        <end position="519"/>
    </location>
</feature>
<evidence type="ECO:0000259" key="6">
    <source>
        <dbReference type="PROSITE" id="PS50102"/>
    </source>
</evidence>
<evidence type="ECO:0000313" key="9">
    <source>
        <dbReference type="EMBL" id="KAG2949883.1"/>
    </source>
</evidence>
<dbReference type="InterPro" id="IPR034261">
    <property type="entry name" value="CNOT4_RRM"/>
</dbReference>
<dbReference type="GO" id="GO:0004842">
    <property type="term" value="F:ubiquitin-protein transferase activity"/>
    <property type="evidence" value="ECO:0007669"/>
    <property type="project" value="InterPro"/>
</dbReference>
<dbReference type="InterPro" id="IPR000315">
    <property type="entry name" value="Znf_B-box"/>
</dbReference>
<dbReference type="PANTHER" id="PTHR12603:SF0">
    <property type="entry name" value="CCR4-NOT TRANSCRIPTION COMPLEX SUBUNIT 4"/>
    <property type="match status" value="1"/>
</dbReference>
<feature type="coiled-coil region" evidence="4">
    <location>
        <begin position="1845"/>
        <end position="1872"/>
    </location>
</feature>
<evidence type="ECO:0000256" key="1">
    <source>
        <dbReference type="PROSITE-ProRule" id="PRU00024"/>
    </source>
</evidence>
<dbReference type="InterPro" id="IPR035979">
    <property type="entry name" value="RBD_domain_sf"/>
</dbReference>
<name>A0A8T1EBQ5_9STRA</name>
<dbReference type="GO" id="GO:0008270">
    <property type="term" value="F:zinc ion binding"/>
    <property type="evidence" value="ECO:0007669"/>
    <property type="project" value="UniProtKB-KW"/>
</dbReference>
<dbReference type="SUPFAM" id="SSF52799">
    <property type="entry name" value="(Phosphotyrosine protein) phosphatases II"/>
    <property type="match status" value="1"/>
</dbReference>
<keyword evidence="3" id="KW-0862">Zinc</keyword>
<feature type="compositionally biased region" description="Polar residues" evidence="5">
    <location>
        <begin position="454"/>
        <end position="471"/>
    </location>
</feature>
<reference evidence="9" key="1">
    <citation type="submission" date="2018-10" db="EMBL/GenBank/DDBJ databases">
        <title>Effector identification in a new, highly contiguous assembly of the strawberry crown rot pathogen Phytophthora cactorum.</title>
        <authorList>
            <person name="Armitage A.D."/>
            <person name="Nellist C.F."/>
            <person name="Bates H."/>
            <person name="Vickerstaff R.J."/>
            <person name="Harrison R.J."/>
        </authorList>
    </citation>
    <scope>NUCLEOTIDE SEQUENCE</scope>
    <source>
        <strain evidence="9">4040</strain>
    </source>
</reference>
<dbReference type="PROSITE" id="PS50103">
    <property type="entry name" value="ZF_C3H1"/>
    <property type="match status" value="1"/>
</dbReference>
<feature type="compositionally biased region" description="Basic and acidic residues" evidence="5">
    <location>
        <begin position="84"/>
        <end position="97"/>
    </location>
</feature>
<dbReference type="PROSITE" id="PS50119">
    <property type="entry name" value="ZF_BBOX"/>
    <property type="match status" value="1"/>
</dbReference>
<evidence type="ECO:0000313" key="10">
    <source>
        <dbReference type="Proteomes" id="UP000736787"/>
    </source>
</evidence>
<dbReference type="EMBL" id="RCMK01000082">
    <property type="protein sequence ID" value="KAG2949883.1"/>
    <property type="molecule type" value="Genomic_DNA"/>
</dbReference>
<feature type="domain" description="B box-type" evidence="8">
    <location>
        <begin position="966"/>
        <end position="1009"/>
    </location>
</feature>
<feature type="region of interest" description="Disordered" evidence="5">
    <location>
        <begin position="888"/>
        <end position="918"/>
    </location>
</feature>
<dbReference type="PANTHER" id="PTHR12603">
    <property type="entry name" value="CCR4-NOT TRANSCRIPTION COMPLEX RELATED"/>
    <property type="match status" value="1"/>
</dbReference>
<comment type="caution">
    <text evidence="9">The sequence shown here is derived from an EMBL/GenBank/DDBJ whole genome shotgun (WGS) entry which is preliminary data.</text>
</comment>
<dbReference type="SMART" id="SM00361">
    <property type="entry name" value="RRM_1"/>
    <property type="match status" value="1"/>
</dbReference>
<feature type="compositionally biased region" description="Acidic residues" evidence="5">
    <location>
        <begin position="888"/>
        <end position="898"/>
    </location>
</feature>
<evidence type="ECO:0000259" key="7">
    <source>
        <dbReference type="PROSITE" id="PS50103"/>
    </source>
</evidence>
<feature type="zinc finger region" description="C3H1-type" evidence="3">
    <location>
        <begin position="216"/>
        <end position="243"/>
    </location>
</feature>
<dbReference type="VEuPathDB" id="FungiDB:PC110_g289"/>
<dbReference type="InterPro" id="IPR000571">
    <property type="entry name" value="Znf_CCCH"/>
</dbReference>
<feature type="region of interest" description="Disordered" evidence="5">
    <location>
        <begin position="1"/>
        <end position="41"/>
    </location>
</feature>
<dbReference type="InterPro" id="IPR039780">
    <property type="entry name" value="Mot2"/>
</dbReference>
<feature type="region of interest" description="Disordered" evidence="5">
    <location>
        <begin position="274"/>
        <end position="422"/>
    </location>
</feature>
<accession>A0A8T1EBQ5</accession>
<feature type="compositionally biased region" description="Basic and acidic residues" evidence="5">
    <location>
        <begin position="10"/>
        <end position="25"/>
    </location>
</feature>
<proteinExistence type="predicted"/>
<dbReference type="InterPro" id="IPR012677">
    <property type="entry name" value="Nucleotide-bd_a/b_plait_sf"/>
</dbReference>
<feature type="region of interest" description="Disordered" evidence="5">
    <location>
        <begin position="613"/>
        <end position="677"/>
    </location>
</feature>
<feature type="region of interest" description="Disordered" evidence="5">
    <location>
        <begin position="712"/>
        <end position="731"/>
    </location>
</feature>
<dbReference type="Pfam" id="PF00076">
    <property type="entry name" value="RRM_1"/>
    <property type="match status" value="1"/>
</dbReference>
<dbReference type="Proteomes" id="UP000736787">
    <property type="component" value="Unassembled WGS sequence"/>
</dbReference>
<feature type="compositionally biased region" description="Basic and acidic residues" evidence="5">
    <location>
        <begin position="403"/>
        <end position="422"/>
    </location>
</feature>
<feature type="domain" description="C3H1-type" evidence="7">
    <location>
        <begin position="216"/>
        <end position="243"/>
    </location>
</feature>
<evidence type="ECO:0000256" key="4">
    <source>
        <dbReference type="SAM" id="Coils"/>
    </source>
</evidence>
<dbReference type="InterPro" id="IPR029021">
    <property type="entry name" value="Prot-tyrosine_phosphatase-like"/>
</dbReference>
<evidence type="ECO:0000256" key="2">
    <source>
        <dbReference type="PROSITE-ProRule" id="PRU00176"/>
    </source>
</evidence>
<feature type="compositionally biased region" description="Low complexity" evidence="5">
    <location>
        <begin position="510"/>
        <end position="519"/>
    </location>
</feature>
<sequence length="1892" mass="208119">MVSLFAGNSVERDQQPAARERERKSAKASALKSPDLPIRYHGRLRGGKRLLPSVYGGAGHHGPDIKNEYNGLCPACRQPYAELSKQKNPLDREEVVRRTKQRKQKEKNERRSAAQAKQATVNRKSLQNVRVMQRNLVYVIGLPVQFAEEDILRSNECFGQYGKIVKAVVNKSHLNADRANATASAYITFANKEDALCCIVAIDGYYLDGSLLRASFGTTKYCNFFLRNMQCNNPDCLYLHELGDEDDSFTKEEMQSALHSGKAFRDMSMANGQIQEREGSRFPAPHRPHAPTRTASAANVRAPSPARGTTLVRSHSEEPYGDTQRHAQSAAAISKLRQAAGDSSNSSGSSSPDHIDRATAHSTEYPPLTRGHSYSNIVAGGHSSSTPTSASVPAPVPPVESVPNRKPDLRVDTSREEDKKQAVETVVGPLEALKLATGSSTEQPAWAQPFPTPAVSQNESEETNVTNTADSSSAGVYSPFGLGFDGGIRRASSAIELTSKPPVSGDVWGSSTTSDSTLDSFPSAAPTMSASASSSLSFASIDAIFSQRNDSSEALAGLLGVQVAPNPLAQPLAAPTKDAHTSRFSFANPADAGRGTTARYELLDGTTVNNRSSFGGFDAPRSGNAPPASSGFPATTDRSGFPPLGSSQQHHMPPPHPSRSSFGGDFGSNDLPLGGSSALGGESGGLAFLQQMLPNVNISFGGDYPSLSESCGVGVTTTPTRSASTGHGRNTGRRLFERSQSAGGGLVSPDAWDGGSLSSLGFDGQSSARRASSGSSFYDPALVSQSSSEFSSNLYGFNATSSMAPNDGENDRLRMHSDFGGDAYRRSGSLINNTSDVSKDKWKVVDSCQTMRSEHNADNDNVEINDAGNPIDKLHGIIEAIEASLSVEETEEEFDLPDGEAHDSSEDSAHDLESEKPDELVTGRGFVAAWILANFLDITSEAQLKSQTEQADCNTSMDPAGIPCDADRCLCEECSAFTAVFICEDCSFALCFRCTDAIHIIPSLSTHNIHFGRSTSANQTPEIRHETRFEAEATVISSATRTPTTPITKATPEPPSESRLSLPAGTHIFFRAPDCSRWSRELLHGTLISREPATTSSGGTFYHRVLWIRGVEALPNGFFRAALPLPGWDISSDNEDDIGETFWPHEIGVFPTQLGALRAVVTAEQIARGKFRRELEGGRIHRWRRFERDDCDDDEQEAFPSSEILDEIVVETGATLGSEFPVRLTRHDDVKFHQELAQGTWSFRDWMKIIGRAGNLHEEYAVPFETGVASWDSMFEEDTCNEELEKPVPTPWSPATRIRYFMVAQSNLVFPERVRRQHLRAILDQLLLVYAGFAWRLWREYVERHREREEQQSREHAARVLQAWARRLTERTRQKERQLLLNMALGSSIDALELYRRRQIEARKLYAFLTRQMKERERIALRQWRDAIGPSNPPPPPAITWHPSHGMKAMLPKLPRMGSRRRTAQDKSVAPGTQVIVEDIATYKLFKANHTGPADTSYWAIRARVLAGACPIGPAFREARRLVSRTDFATSVLLQQISVFVCLLEPQELQSLETAAAGTDTDWSYERQVRTKYQALCRELKGAETVSNRHVALAQQALIDFDADTANVAAAALGSSGTKDSRMRRASLSVQQLQEEDDTEEAKMKEARKVLQQKLQLAEQQAVKASQELVRLGMMQIEFLYFPIEHDGIPDSDKLITFLEEQVESRLRADKNLYIFSRLGHGRTGLVSALLLGRVYGITASEALERVQAVHDCQRPGAPRGLSFCSPTTAPQLAFVRRALARSMDPIYVPLVLENSAEGFRLTRVQQRGLLAEPYMRDEGFMISAVADARARECEALEQKRLERIARRESTAAALQRERRKQKKEHEIMEIEEGDQAVREVMASIYKNIEGT</sequence>
<feature type="region of interest" description="Disordered" evidence="5">
    <location>
        <begin position="572"/>
        <end position="591"/>
    </location>
</feature>
<dbReference type="Gene3D" id="3.30.70.330">
    <property type="match status" value="1"/>
</dbReference>
<organism evidence="9 10">
    <name type="scientific">Phytophthora cactorum</name>
    <dbReference type="NCBI Taxonomy" id="29920"/>
    <lineage>
        <taxon>Eukaryota</taxon>
        <taxon>Sar</taxon>
        <taxon>Stramenopiles</taxon>
        <taxon>Oomycota</taxon>
        <taxon>Peronosporomycetes</taxon>
        <taxon>Peronosporales</taxon>
        <taxon>Peronosporaceae</taxon>
        <taxon>Phytophthora</taxon>
    </lineage>
</organism>
<keyword evidence="2" id="KW-0694">RNA-binding</keyword>
<dbReference type="CDD" id="cd19757">
    <property type="entry name" value="Bbox1"/>
    <property type="match status" value="1"/>
</dbReference>
<dbReference type="CDD" id="cd12438">
    <property type="entry name" value="RRM_CNOT4"/>
    <property type="match status" value="1"/>
</dbReference>
<feature type="compositionally biased region" description="Polar residues" evidence="5">
    <location>
        <begin position="715"/>
        <end position="728"/>
    </location>
</feature>
<feature type="region of interest" description="Disordered" evidence="5">
    <location>
        <begin position="84"/>
        <end position="118"/>
    </location>
</feature>
<keyword evidence="3" id="KW-0479">Metal-binding</keyword>
<feature type="compositionally biased region" description="Basic and acidic residues" evidence="5">
    <location>
        <begin position="899"/>
        <end position="918"/>
    </location>
</feature>
<dbReference type="InterPro" id="IPR003954">
    <property type="entry name" value="RRM_euk-type"/>
</dbReference>
<dbReference type="InterPro" id="IPR000504">
    <property type="entry name" value="RRM_dom"/>
</dbReference>
<protein>
    <submittedName>
        <fullName evidence="9">Uncharacterized protein</fullName>
    </submittedName>
</protein>
<dbReference type="PROSITE" id="PS50102">
    <property type="entry name" value="RRM"/>
    <property type="match status" value="1"/>
</dbReference>
<dbReference type="GO" id="GO:0030014">
    <property type="term" value="C:CCR4-NOT complex"/>
    <property type="evidence" value="ECO:0007669"/>
    <property type="project" value="InterPro"/>
</dbReference>
<feature type="compositionally biased region" description="Low complexity" evidence="5">
    <location>
        <begin position="383"/>
        <end position="393"/>
    </location>
</feature>
<dbReference type="VEuPathDB" id="FungiDB:PC110_g290"/>